<proteinExistence type="predicted"/>
<name>A0ACC2D1S2_DIPCM</name>
<protein>
    <submittedName>
        <fullName evidence="1">Uncharacterized protein</fullName>
    </submittedName>
</protein>
<evidence type="ECO:0000313" key="1">
    <source>
        <dbReference type="EMBL" id="KAJ7548193.1"/>
    </source>
</evidence>
<dbReference type="EMBL" id="CM055098">
    <property type="protein sequence ID" value="KAJ7548193.1"/>
    <property type="molecule type" value="Genomic_DNA"/>
</dbReference>
<sequence>MEEVVRAPSFLIDDSLWVKFNAELRAACHWCTHHHTTTPAEAAKQLERGEGWPRDWISRKVKNSTRQFGGLFICPAPDCPGHANTKGERRRRWFCRFCINRHLGVDLKSFFQLDEGQGKWVQVPSLICWHCQAKLGSAVCINCPQKHTKRAKRLRDGQGLILERALLTGHHPQVGGSSGMSVGLLGAAAGDVSYDGASSEAREHMVDGQSMDESNFGAGEGQGRLSLLHGAHGAELRFISGPGPGPDPDPGPGPGPGPSPSPGPGPGPSQQQRAFFAKKGVLCRDSQASVVPFFIDYLNASCTPFHATAEARRHLLEAGFEQLGECDEWELQPGGRYFFTRNMSSIFAFAIGRKYKPGGGFNVVAAHTDSPCPKIKPVSAAVTGGFLRVRVHAYGMGLWQTWFDRDLSIAGRVLRRKKNGDLAHELVRVRRPVLRIPTSDFHLDRSGSSELLKQDMESQLAPVLATQIEAELTMSAESDSSMPVGNDSGVFYASHDVHHPVLLQVLANELQCEVSEIADFELSIYDTQAACVGGAKEEFVFSGRLDNLASSFCALWALLATCSDSMSLIEESSIRMVALYDNGEVGSDAGQNVGPQTMYQAMTRIARWLARDSKSEGVVERSIRRSFIVSADMAYALHPNHADSQMHSHQPRLQDGIVIKHHPLQSNSTDTVSAFLFREVAKRNCIPTQSFAVMSDMGCCSTVNPLIAAGYGFRIVDCGLPQLSMHSVREMCGTEDIDSAFRHFKAFFQDIVSLDEQLRVDS</sequence>
<organism evidence="1 2">
    <name type="scientific">Diphasiastrum complanatum</name>
    <name type="common">Issler's clubmoss</name>
    <name type="synonym">Lycopodium complanatum</name>
    <dbReference type="NCBI Taxonomy" id="34168"/>
    <lineage>
        <taxon>Eukaryota</taxon>
        <taxon>Viridiplantae</taxon>
        <taxon>Streptophyta</taxon>
        <taxon>Embryophyta</taxon>
        <taxon>Tracheophyta</taxon>
        <taxon>Lycopodiopsida</taxon>
        <taxon>Lycopodiales</taxon>
        <taxon>Lycopodiaceae</taxon>
        <taxon>Lycopodioideae</taxon>
        <taxon>Diphasiastrum</taxon>
    </lineage>
</organism>
<accession>A0ACC2D1S2</accession>
<dbReference type="Proteomes" id="UP001162992">
    <property type="component" value="Chromosome 7"/>
</dbReference>
<reference evidence="2" key="1">
    <citation type="journal article" date="2024" name="Proc. Natl. Acad. Sci. U.S.A.">
        <title>Extraordinary preservation of gene collinearity over three hundred million years revealed in homosporous lycophytes.</title>
        <authorList>
            <person name="Li C."/>
            <person name="Wickell D."/>
            <person name="Kuo L.Y."/>
            <person name="Chen X."/>
            <person name="Nie B."/>
            <person name="Liao X."/>
            <person name="Peng D."/>
            <person name="Ji J."/>
            <person name="Jenkins J."/>
            <person name="Williams M."/>
            <person name="Shu S."/>
            <person name="Plott C."/>
            <person name="Barry K."/>
            <person name="Rajasekar S."/>
            <person name="Grimwood J."/>
            <person name="Han X."/>
            <person name="Sun S."/>
            <person name="Hou Z."/>
            <person name="He W."/>
            <person name="Dai G."/>
            <person name="Sun C."/>
            <person name="Schmutz J."/>
            <person name="Leebens-Mack J.H."/>
            <person name="Li F.W."/>
            <person name="Wang L."/>
        </authorList>
    </citation>
    <scope>NUCLEOTIDE SEQUENCE [LARGE SCALE GENOMIC DNA]</scope>
    <source>
        <strain evidence="2">cv. PW_Plant_1</strain>
    </source>
</reference>
<gene>
    <name evidence="1" type="ORF">O6H91_07G001900</name>
</gene>
<evidence type="ECO:0000313" key="2">
    <source>
        <dbReference type="Proteomes" id="UP001162992"/>
    </source>
</evidence>
<comment type="caution">
    <text evidence="1">The sequence shown here is derived from an EMBL/GenBank/DDBJ whole genome shotgun (WGS) entry which is preliminary data.</text>
</comment>
<keyword evidence="2" id="KW-1185">Reference proteome</keyword>